<dbReference type="Proteomes" id="UP000011083">
    <property type="component" value="Unassembled WGS sequence"/>
</dbReference>
<accession>L8GPE6</accession>
<protein>
    <recommendedName>
        <fullName evidence="3">DHHA1 domain-containing protein</fullName>
    </recommendedName>
</protein>
<sequence>MEKEGKVLSEVHLLHPAGAFAALAAYLRFHKDPLVDVSFVPHSTSHPLRVEDNPAFTPDAHVFLLDYVGRPDLIRRLASKVRHITLLDHHDTAFELLEKWKSEDSLPHNFDYQLIKEKSGAVIAYEYFSQDQTLIANEADRARIERVYAYVEDGDLRQRALPQSAEFASGLGAKSIEFNITRNKSLFLQLQLLDADALIEKGSDELVRVNRVIADNLARSFPIKLGGSGHDFGSCLAVLTKSPQLRSEMGHQLACMSAAAGLRGIGAICYEEKGKSVVDGDKNYKVSLRAVHDEDTTVIAKCYGGGGHKDASSFILPREEWAAWKTTTVD</sequence>
<dbReference type="AlphaFoldDB" id="L8GPE6"/>
<keyword evidence="2" id="KW-1185">Reference proteome</keyword>
<dbReference type="KEGG" id="acan:ACA1_130600"/>
<dbReference type="VEuPathDB" id="AmoebaDB:ACA1_130600"/>
<dbReference type="RefSeq" id="XP_004336878.1">
    <property type="nucleotide sequence ID" value="XM_004336830.1"/>
</dbReference>
<dbReference type="Gene3D" id="3.10.310.30">
    <property type="match status" value="1"/>
</dbReference>
<name>L8GPE6_ACACF</name>
<gene>
    <name evidence="1" type="ORF">ACA1_130600</name>
</gene>
<evidence type="ECO:0000313" key="1">
    <source>
        <dbReference type="EMBL" id="ELR14865.1"/>
    </source>
</evidence>
<evidence type="ECO:0008006" key="3">
    <source>
        <dbReference type="Google" id="ProtNLM"/>
    </source>
</evidence>
<dbReference type="STRING" id="1257118.L8GPE6"/>
<dbReference type="EMBL" id="KB008043">
    <property type="protein sequence ID" value="ELR14865.1"/>
    <property type="molecule type" value="Genomic_DNA"/>
</dbReference>
<organism evidence="1 2">
    <name type="scientific">Acanthamoeba castellanii (strain ATCC 30010 / Neff)</name>
    <dbReference type="NCBI Taxonomy" id="1257118"/>
    <lineage>
        <taxon>Eukaryota</taxon>
        <taxon>Amoebozoa</taxon>
        <taxon>Discosea</taxon>
        <taxon>Longamoebia</taxon>
        <taxon>Centramoebida</taxon>
        <taxon>Acanthamoebidae</taxon>
        <taxon>Acanthamoeba</taxon>
    </lineage>
</organism>
<dbReference type="InterPro" id="IPR038763">
    <property type="entry name" value="DHH_sf"/>
</dbReference>
<dbReference type="PANTHER" id="PTHR46922:SF4">
    <property type="entry name" value="DHHA1 DOMAIN PROTEIN"/>
    <property type="match status" value="1"/>
</dbReference>
<dbReference type="SUPFAM" id="SSF64182">
    <property type="entry name" value="DHH phosphoesterases"/>
    <property type="match status" value="1"/>
</dbReference>
<reference evidence="1 2" key="1">
    <citation type="journal article" date="2013" name="Genome Biol.">
        <title>Genome of Acanthamoeba castellanii highlights extensive lateral gene transfer and early evolution of tyrosine kinase signaling.</title>
        <authorList>
            <person name="Clarke M."/>
            <person name="Lohan A.J."/>
            <person name="Liu B."/>
            <person name="Lagkouvardos I."/>
            <person name="Roy S."/>
            <person name="Zafar N."/>
            <person name="Bertelli C."/>
            <person name="Schilde C."/>
            <person name="Kianianmomeni A."/>
            <person name="Burglin T.R."/>
            <person name="Frech C."/>
            <person name="Turcotte B."/>
            <person name="Kopec K.O."/>
            <person name="Synnott J.M."/>
            <person name="Choo C."/>
            <person name="Paponov I."/>
            <person name="Finkler A."/>
            <person name="Soon Heng Tan C."/>
            <person name="Hutchins A.P."/>
            <person name="Weinmeier T."/>
            <person name="Rattei T."/>
            <person name="Chu J.S."/>
            <person name="Gimenez G."/>
            <person name="Irimia M."/>
            <person name="Rigden D.J."/>
            <person name="Fitzpatrick D.A."/>
            <person name="Lorenzo-Morales J."/>
            <person name="Bateman A."/>
            <person name="Chiu C.H."/>
            <person name="Tang P."/>
            <person name="Hegemann P."/>
            <person name="Fromm H."/>
            <person name="Raoult D."/>
            <person name="Greub G."/>
            <person name="Miranda-Saavedra D."/>
            <person name="Chen N."/>
            <person name="Nash P."/>
            <person name="Ginger M.L."/>
            <person name="Horn M."/>
            <person name="Schaap P."/>
            <person name="Caler L."/>
            <person name="Loftus B."/>
        </authorList>
    </citation>
    <scope>NUCLEOTIDE SEQUENCE [LARGE SCALE GENOMIC DNA]</scope>
    <source>
        <strain evidence="1 2">Neff</strain>
    </source>
</reference>
<dbReference type="PANTHER" id="PTHR46922">
    <property type="entry name" value="DHHA1 DOMAIN PROTEIN"/>
    <property type="match status" value="1"/>
</dbReference>
<evidence type="ECO:0000313" key="2">
    <source>
        <dbReference type="Proteomes" id="UP000011083"/>
    </source>
</evidence>
<proteinExistence type="predicted"/>
<dbReference type="OrthoDB" id="443832at2759"/>
<dbReference type="GeneID" id="14915457"/>
<dbReference type="OMA" id="AICYEEK"/>